<dbReference type="GO" id="GO:0006357">
    <property type="term" value="P:regulation of transcription by RNA polymerase II"/>
    <property type="evidence" value="ECO:0007669"/>
    <property type="project" value="InterPro"/>
</dbReference>
<keyword evidence="3" id="KW-0805">Transcription regulation</keyword>
<feature type="region of interest" description="Disordered" evidence="6">
    <location>
        <begin position="1"/>
        <end position="25"/>
    </location>
</feature>
<protein>
    <recommendedName>
        <fullName evidence="9">Mediator of RNA polymerase II transcription subunit 22</fullName>
    </recommendedName>
</protein>
<evidence type="ECO:0000256" key="1">
    <source>
        <dbReference type="ARBA" id="ARBA00004123"/>
    </source>
</evidence>
<evidence type="ECO:0000313" key="8">
    <source>
        <dbReference type="Proteomes" id="UP000016924"/>
    </source>
</evidence>
<dbReference type="AlphaFoldDB" id="R7Z2R0"/>
<gene>
    <name evidence="7" type="ORF">W97_07572</name>
</gene>
<dbReference type="OMA" id="HNRINAN"/>
<keyword evidence="4" id="KW-0804">Transcription</keyword>
<dbReference type="OrthoDB" id="203279at2759"/>
<dbReference type="RefSeq" id="XP_007783631.1">
    <property type="nucleotide sequence ID" value="XM_007785441.1"/>
</dbReference>
<evidence type="ECO:0000256" key="6">
    <source>
        <dbReference type="SAM" id="MobiDB-lite"/>
    </source>
</evidence>
<evidence type="ECO:0000256" key="2">
    <source>
        <dbReference type="ARBA" id="ARBA00005942"/>
    </source>
</evidence>
<comment type="subcellular location">
    <subcellularLocation>
        <location evidence="1">Nucleus</location>
    </subcellularLocation>
</comment>
<dbReference type="STRING" id="1168221.R7Z2R0"/>
<dbReference type="InterPro" id="IPR009332">
    <property type="entry name" value="Med22"/>
</dbReference>
<evidence type="ECO:0000313" key="7">
    <source>
        <dbReference type="EMBL" id="EON68314.1"/>
    </source>
</evidence>
<evidence type="ECO:0008006" key="9">
    <source>
        <dbReference type="Google" id="ProtNLM"/>
    </source>
</evidence>
<dbReference type="HOGENOM" id="CLU_117263_1_0_1"/>
<dbReference type="GeneID" id="19904883"/>
<dbReference type="Proteomes" id="UP000016924">
    <property type="component" value="Unassembled WGS sequence"/>
</dbReference>
<reference evidence="8" key="1">
    <citation type="submission" date="2012-06" db="EMBL/GenBank/DDBJ databases">
        <title>The genome sequence of Coniosporium apollinis CBS 100218.</title>
        <authorList>
            <consortium name="The Broad Institute Genome Sequencing Platform"/>
            <person name="Cuomo C."/>
            <person name="Gorbushina A."/>
            <person name="Noack S."/>
            <person name="Walker B."/>
            <person name="Young S.K."/>
            <person name="Zeng Q."/>
            <person name="Gargeya S."/>
            <person name="Fitzgerald M."/>
            <person name="Haas B."/>
            <person name="Abouelleil A."/>
            <person name="Alvarado L."/>
            <person name="Arachchi H.M."/>
            <person name="Berlin A.M."/>
            <person name="Chapman S.B."/>
            <person name="Goldberg J."/>
            <person name="Griggs A."/>
            <person name="Gujja S."/>
            <person name="Hansen M."/>
            <person name="Howarth C."/>
            <person name="Imamovic A."/>
            <person name="Larimer J."/>
            <person name="McCowan C."/>
            <person name="Montmayeur A."/>
            <person name="Murphy C."/>
            <person name="Neiman D."/>
            <person name="Pearson M."/>
            <person name="Priest M."/>
            <person name="Roberts A."/>
            <person name="Saif S."/>
            <person name="Shea T."/>
            <person name="Sisk P."/>
            <person name="Sykes S."/>
            <person name="Wortman J."/>
            <person name="Nusbaum C."/>
            <person name="Birren B."/>
        </authorList>
    </citation>
    <scope>NUCLEOTIDE SEQUENCE [LARGE SCALE GENOMIC DNA]</scope>
    <source>
        <strain evidence="8">CBS 100218</strain>
    </source>
</reference>
<evidence type="ECO:0000256" key="5">
    <source>
        <dbReference type="ARBA" id="ARBA00023242"/>
    </source>
</evidence>
<proteinExistence type="inferred from homology"/>
<comment type="similarity">
    <text evidence="2">Belongs to the Mediator complex subunit 22 family.</text>
</comment>
<dbReference type="GO" id="GO:0003712">
    <property type="term" value="F:transcription coregulator activity"/>
    <property type="evidence" value="ECO:0007669"/>
    <property type="project" value="InterPro"/>
</dbReference>
<accession>R7Z2R0</accession>
<sequence length="155" mass="17083">MTQNPTSYKRPGGGRVTPSAPAQKVSGVRPIIGTGNMEASMRNTASMNKRIDRLTSTLITQFEAAVGLLQAEETDLNSTAKNSLQMQVHTTSLVRATEETLTFIHQLQELWLFGQLETLKKSGSEVRMEEDAKAVAQLLRRLVKAQDVEGETDRP</sequence>
<keyword evidence="5" id="KW-0539">Nucleus</keyword>
<evidence type="ECO:0000256" key="4">
    <source>
        <dbReference type="ARBA" id="ARBA00023163"/>
    </source>
</evidence>
<dbReference type="GO" id="GO:0016592">
    <property type="term" value="C:mediator complex"/>
    <property type="evidence" value="ECO:0007669"/>
    <property type="project" value="InterPro"/>
</dbReference>
<organism evidence="7 8">
    <name type="scientific">Coniosporium apollinis (strain CBS 100218)</name>
    <name type="common">Rock-inhabiting black yeast</name>
    <dbReference type="NCBI Taxonomy" id="1168221"/>
    <lineage>
        <taxon>Eukaryota</taxon>
        <taxon>Fungi</taxon>
        <taxon>Dikarya</taxon>
        <taxon>Ascomycota</taxon>
        <taxon>Pezizomycotina</taxon>
        <taxon>Dothideomycetes</taxon>
        <taxon>Dothideomycetes incertae sedis</taxon>
        <taxon>Coniosporium</taxon>
    </lineage>
</organism>
<dbReference type="Pfam" id="PF06179">
    <property type="entry name" value="Med22"/>
    <property type="match status" value="1"/>
</dbReference>
<name>R7Z2R0_CONA1</name>
<keyword evidence="8" id="KW-1185">Reference proteome</keyword>
<dbReference type="EMBL" id="JH767595">
    <property type="protein sequence ID" value="EON68314.1"/>
    <property type="molecule type" value="Genomic_DNA"/>
</dbReference>
<evidence type="ECO:0000256" key="3">
    <source>
        <dbReference type="ARBA" id="ARBA00023015"/>
    </source>
</evidence>
<dbReference type="eggNOG" id="ENOG502SD63">
    <property type="taxonomic scope" value="Eukaryota"/>
</dbReference>